<dbReference type="EMBL" id="PFOB01000054">
    <property type="protein sequence ID" value="PIZ62485.1"/>
    <property type="molecule type" value="Genomic_DNA"/>
</dbReference>
<evidence type="ECO:0000313" key="1">
    <source>
        <dbReference type="EMBL" id="PIZ62485.1"/>
    </source>
</evidence>
<sequence length="338" mass="37939">MHVLLAGHITKDITTEGLEVLGGPVSFAGITLAKRHHSVTVVTIADPESPLLDELRSYGIEVINFGRTDEVVTTFVNRYDSHGNREQHVQAVARPFDQDQINQLTNASFGRQKVMILPVANEVPSQMFSQLREVNANIITAPQGSLRRWGENGKVYHVPFDDDYLNALTFCQLVTISREDMEGFSPLQTQRFLEQSAKTIVVTDGMHGASIHFQNGPKIDVPAFQLTNEENERGFLTGNGDHMTAIIAERSPFPNGSNPEIYQSHMMIAVAQAAFETALKIIPRSGIEDGTMSIRTMDDVRLWSQSNIDRVRDYANQTNIDIRHFYDPEISRPKEIYK</sequence>
<evidence type="ECO:0000313" key="2">
    <source>
        <dbReference type="Proteomes" id="UP000228503"/>
    </source>
</evidence>
<protein>
    <recommendedName>
        <fullName evidence="3">Carbohydrate kinase PfkB domain-containing protein</fullName>
    </recommendedName>
</protein>
<organism evidence="1 2">
    <name type="scientific">Candidatus Roizmanbacteria bacterium CG_4_10_14_0_2_um_filter_39_13</name>
    <dbReference type="NCBI Taxonomy" id="1974825"/>
    <lineage>
        <taxon>Bacteria</taxon>
        <taxon>Candidatus Roizmaniibacteriota</taxon>
    </lineage>
</organism>
<dbReference type="SUPFAM" id="SSF53613">
    <property type="entry name" value="Ribokinase-like"/>
    <property type="match status" value="1"/>
</dbReference>
<reference evidence="2" key="1">
    <citation type="submission" date="2017-09" db="EMBL/GenBank/DDBJ databases">
        <title>Depth-based differentiation of microbial function through sediment-hosted aquifers and enrichment of novel symbionts in the deep terrestrial subsurface.</title>
        <authorList>
            <person name="Probst A.J."/>
            <person name="Ladd B."/>
            <person name="Jarett J.K."/>
            <person name="Geller-Mcgrath D.E."/>
            <person name="Sieber C.M.K."/>
            <person name="Emerson J.B."/>
            <person name="Anantharaman K."/>
            <person name="Thomas B.C."/>
            <person name="Malmstrom R."/>
            <person name="Stieglmeier M."/>
            <person name="Klingl A."/>
            <person name="Woyke T."/>
            <person name="Ryan C.M."/>
            <person name="Banfield J.F."/>
        </authorList>
    </citation>
    <scope>NUCLEOTIDE SEQUENCE [LARGE SCALE GENOMIC DNA]</scope>
</reference>
<proteinExistence type="predicted"/>
<dbReference type="Gene3D" id="3.40.1190.20">
    <property type="match status" value="1"/>
</dbReference>
<dbReference type="InterPro" id="IPR029056">
    <property type="entry name" value="Ribokinase-like"/>
</dbReference>
<name>A0A2M7TXH5_9BACT</name>
<accession>A0A2M7TXH5</accession>
<dbReference type="AlphaFoldDB" id="A0A2M7TXH5"/>
<dbReference type="Proteomes" id="UP000228503">
    <property type="component" value="Unassembled WGS sequence"/>
</dbReference>
<comment type="caution">
    <text evidence="1">The sequence shown here is derived from an EMBL/GenBank/DDBJ whole genome shotgun (WGS) entry which is preliminary data.</text>
</comment>
<evidence type="ECO:0008006" key="3">
    <source>
        <dbReference type="Google" id="ProtNLM"/>
    </source>
</evidence>
<gene>
    <name evidence="1" type="ORF">COY16_04175</name>
</gene>